<dbReference type="Proteomes" id="UP001431783">
    <property type="component" value="Unassembled WGS sequence"/>
</dbReference>
<feature type="transmembrane region" description="Helical" evidence="9">
    <location>
        <begin position="90"/>
        <end position="109"/>
    </location>
</feature>
<dbReference type="InterPro" id="IPR005829">
    <property type="entry name" value="Sugar_transporter_CS"/>
</dbReference>
<evidence type="ECO:0000259" key="10">
    <source>
        <dbReference type="PROSITE" id="PS50850"/>
    </source>
</evidence>
<keyword evidence="3" id="KW-1003">Cell membrane</keyword>
<evidence type="ECO:0000313" key="12">
    <source>
        <dbReference type="Proteomes" id="UP001431783"/>
    </source>
</evidence>
<keyword evidence="12" id="KW-1185">Reference proteome</keyword>
<keyword evidence="2" id="KW-0813">Transport</keyword>
<organism evidence="11 12">
    <name type="scientific">Henosepilachna vigintioctopunctata</name>
    <dbReference type="NCBI Taxonomy" id="420089"/>
    <lineage>
        <taxon>Eukaryota</taxon>
        <taxon>Metazoa</taxon>
        <taxon>Ecdysozoa</taxon>
        <taxon>Arthropoda</taxon>
        <taxon>Hexapoda</taxon>
        <taxon>Insecta</taxon>
        <taxon>Pterygota</taxon>
        <taxon>Neoptera</taxon>
        <taxon>Endopterygota</taxon>
        <taxon>Coleoptera</taxon>
        <taxon>Polyphaga</taxon>
        <taxon>Cucujiformia</taxon>
        <taxon>Coccinelloidea</taxon>
        <taxon>Coccinellidae</taxon>
        <taxon>Epilachninae</taxon>
        <taxon>Epilachnini</taxon>
        <taxon>Henosepilachna</taxon>
    </lineage>
</organism>
<comment type="subcellular location">
    <subcellularLocation>
        <location evidence="1">Cell membrane</location>
        <topology evidence="1">Multi-pass membrane protein</topology>
    </subcellularLocation>
</comment>
<evidence type="ECO:0000256" key="1">
    <source>
        <dbReference type="ARBA" id="ARBA00004651"/>
    </source>
</evidence>
<dbReference type="GO" id="GO:0022857">
    <property type="term" value="F:transmembrane transporter activity"/>
    <property type="evidence" value="ECO:0007669"/>
    <property type="project" value="InterPro"/>
</dbReference>
<feature type="transmembrane region" description="Helical" evidence="9">
    <location>
        <begin position="348"/>
        <end position="373"/>
    </location>
</feature>
<feature type="transmembrane region" description="Helical" evidence="9">
    <location>
        <begin position="174"/>
        <end position="195"/>
    </location>
</feature>
<reference evidence="11 12" key="1">
    <citation type="submission" date="2023-03" db="EMBL/GenBank/DDBJ databases">
        <title>Genome insight into feeding habits of ladybird beetles.</title>
        <authorList>
            <person name="Li H.-S."/>
            <person name="Huang Y.-H."/>
            <person name="Pang H."/>
        </authorList>
    </citation>
    <scope>NUCLEOTIDE SEQUENCE [LARGE SCALE GENOMIC DNA]</scope>
    <source>
        <strain evidence="11">SYSU_2023b</strain>
        <tissue evidence="11">Whole body</tissue>
    </source>
</reference>
<dbReference type="Pfam" id="PF00083">
    <property type="entry name" value="Sugar_tr"/>
    <property type="match status" value="1"/>
</dbReference>
<dbReference type="PROSITE" id="PS00216">
    <property type="entry name" value="SUGAR_TRANSPORT_1"/>
    <property type="match status" value="1"/>
</dbReference>
<feature type="transmembrane region" description="Helical" evidence="9">
    <location>
        <begin position="149"/>
        <end position="168"/>
    </location>
</feature>
<evidence type="ECO:0000256" key="8">
    <source>
        <dbReference type="ARBA" id="ARBA00023180"/>
    </source>
</evidence>
<dbReference type="InterPro" id="IPR005828">
    <property type="entry name" value="MFS_sugar_transport-like"/>
</dbReference>
<dbReference type="PRINTS" id="PR00171">
    <property type="entry name" value="SUGRTRNSPORT"/>
</dbReference>
<keyword evidence="4" id="KW-0762">Sugar transport</keyword>
<keyword evidence="7 9" id="KW-0472">Membrane</keyword>
<name>A0AAW1V4Q0_9CUCU</name>
<dbReference type="InterPro" id="IPR020846">
    <property type="entry name" value="MFS_dom"/>
</dbReference>
<keyword evidence="8" id="KW-0325">Glycoprotein</keyword>
<evidence type="ECO:0000256" key="5">
    <source>
        <dbReference type="ARBA" id="ARBA00022692"/>
    </source>
</evidence>
<dbReference type="PANTHER" id="PTHR48021">
    <property type="match status" value="1"/>
</dbReference>
<dbReference type="FunFam" id="1.20.1250.20:FF:000218">
    <property type="entry name" value="facilitated trehalose transporter Tret1"/>
    <property type="match status" value="1"/>
</dbReference>
<feature type="transmembrane region" description="Helical" evidence="9">
    <location>
        <begin position="412"/>
        <end position="433"/>
    </location>
</feature>
<keyword evidence="5 9" id="KW-0812">Transmembrane</keyword>
<gene>
    <name evidence="11" type="ORF">WA026_000028</name>
</gene>
<dbReference type="Gene3D" id="1.20.1250.20">
    <property type="entry name" value="MFS general substrate transporter like domains"/>
    <property type="match status" value="1"/>
</dbReference>
<dbReference type="InterPro" id="IPR036259">
    <property type="entry name" value="MFS_trans_sf"/>
</dbReference>
<keyword evidence="6 9" id="KW-1133">Transmembrane helix</keyword>
<dbReference type="PANTHER" id="PTHR48021:SF47">
    <property type="entry name" value="GH17672P"/>
    <property type="match status" value="1"/>
</dbReference>
<evidence type="ECO:0000256" key="4">
    <source>
        <dbReference type="ARBA" id="ARBA00022597"/>
    </source>
</evidence>
<dbReference type="EMBL" id="JARQZJ010000121">
    <property type="protein sequence ID" value="KAK9887707.1"/>
    <property type="molecule type" value="Genomic_DNA"/>
</dbReference>
<protein>
    <recommendedName>
        <fullName evidence="10">Major facilitator superfamily (MFS) profile domain-containing protein</fullName>
    </recommendedName>
</protein>
<dbReference type="PROSITE" id="PS50850">
    <property type="entry name" value="MFS"/>
    <property type="match status" value="1"/>
</dbReference>
<proteinExistence type="predicted"/>
<dbReference type="GO" id="GO:0005886">
    <property type="term" value="C:plasma membrane"/>
    <property type="evidence" value="ECO:0007669"/>
    <property type="project" value="UniProtKB-SubCell"/>
</dbReference>
<evidence type="ECO:0000256" key="3">
    <source>
        <dbReference type="ARBA" id="ARBA00022475"/>
    </source>
</evidence>
<feature type="transmembrane region" description="Helical" evidence="9">
    <location>
        <begin position="115"/>
        <end position="137"/>
    </location>
</feature>
<dbReference type="InterPro" id="IPR003663">
    <property type="entry name" value="Sugar/inositol_transpt"/>
</dbReference>
<feature type="transmembrane region" description="Helical" evidence="9">
    <location>
        <begin position="12"/>
        <end position="36"/>
    </location>
</feature>
<comment type="caution">
    <text evidence="11">The sequence shown here is derived from an EMBL/GenBank/DDBJ whole genome shotgun (WGS) entry which is preliminary data.</text>
</comment>
<feature type="transmembrane region" description="Helical" evidence="9">
    <location>
        <begin position="385"/>
        <end position="406"/>
    </location>
</feature>
<dbReference type="AlphaFoldDB" id="A0AAW1V4Q0"/>
<accession>A0AAW1V4Q0</accession>
<sequence length="450" mass="50050">MATYRQLATNFGNGYAPFVAVTANCLFFFTGISLSWPSPVLVKLNGTDGNPLGNPISQEQNDLIGSLFSIGGALGPILLIYALELLGRKSTMTILACIFPLFYLLLAFAENIYLYYVSRIATGIAAGGSISIISIYVSEIVPVKYRGTYIALGTCFILSGSFFSYCVGPYTSVMVFNIIIASLGFIYLPVFVFTCPETLYYTMQKYGPEKTMELLKILRKKSDLSEELKIIEGTVGKRETGKVLDLFKSRASTKAFCICSTLMVVQEFSGINAIMTYSQTIFKNAEVSLAPAVCSIIVSAFQSSTSITTPLLSRKIKVKPLLMFSLSGICFSHTLLILYFYVDYIHQFNWIPLVSLIGFVTFCNCGVASLPRVVLGEMYPLKVKAIGTALTSIIYWFAQFLTTYYYNKIDQAVAFLIFDVFCFCGIIFTYFFVIETKGRTFQEIQERLES</sequence>
<evidence type="ECO:0000313" key="11">
    <source>
        <dbReference type="EMBL" id="KAK9887707.1"/>
    </source>
</evidence>
<evidence type="ECO:0000256" key="2">
    <source>
        <dbReference type="ARBA" id="ARBA00022448"/>
    </source>
</evidence>
<feature type="domain" description="Major facilitator superfamily (MFS) profile" evidence="10">
    <location>
        <begin position="19"/>
        <end position="437"/>
    </location>
</feature>
<dbReference type="InterPro" id="IPR050549">
    <property type="entry name" value="MFS_Trehalose_Transporter"/>
</dbReference>
<feature type="transmembrane region" description="Helical" evidence="9">
    <location>
        <begin position="63"/>
        <end position="83"/>
    </location>
</feature>
<evidence type="ECO:0000256" key="6">
    <source>
        <dbReference type="ARBA" id="ARBA00022989"/>
    </source>
</evidence>
<evidence type="ECO:0000256" key="7">
    <source>
        <dbReference type="ARBA" id="ARBA00023136"/>
    </source>
</evidence>
<dbReference type="SUPFAM" id="SSF103473">
    <property type="entry name" value="MFS general substrate transporter"/>
    <property type="match status" value="1"/>
</dbReference>
<evidence type="ECO:0000256" key="9">
    <source>
        <dbReference type="SAM" id="Phobius"/>
    </source>
</evidence>
<feature type="transmembrane region" description="Helical" evidence="9">
    <location>
        <begin position="321"/>
        <end position="342"/>
    </location>
</feature>